<feature type="transmembrane region" description="Helical" evidence="1">
    <location>
        <begin position="62"/>
        <end position="85"/>
    </location>
</feature>
<evidence type="ECO:0000313" key="2">
    <source>
        <dbReference type="EMBL" id="MFC7336491.1"/>
    </source>
</evidence>
<sequence>MMTADPYAPPSSGEPAATSHEPSALREVVVAWEKMRWIYNLILLLPGLIIVSLMVLRHEMPVRVGVVGAMMVGIGANMAYFLGPLTELYFRAIFRNGEPIGQGRKLIFAAGLVVSAGVFLLALLGALV</sequence>
<keyword evidence="3" id="KW-1185">Reference proteome</keyword>
<gene>
    <name evidence="2" type="ORF">ACFQY0_04815</name>
</gene>
<evidence type="ECO:0000313" key="3">
    <source>
        <dbReference type="Proteomes" id="UP001596472"/>
    </source>
</evidence>
<protein>
    <submittedName>
        <fullName evidence="2">Uncharacterized protein</fullName>
    </submittedName>
</protein>
<reference evidence="3" key="1">
    <citation type="journal article" date="2019" name="Int. J. Syst. Evol. Microbiol.">
        <title>The Global Catalogue of Microorganisms (GCM) 10K type strain sequencing project: providing services to taxonomists for standard genome sequencing and annotation.</title>
        <authorList>
            <consortium name="The Broad Institute Genomics Platform"/>
            <consortium name="The Broad Institute Genome Sequencing Center for Infectious Disease"/>
            <person name="Wu L."/>
            <person name="Ma J."/>
        </authorList>
    </citation>
    <scope>NUCLEOTIDE SEQUENCE [LARGE SCALE GENOMIC DNA]</scope>
    <source>
        <strain evidence="3">CGMCC 4.1467</strain>
    </source>
</reference>
<keyword evidence="1" id="KW-1133">Transmembrane helix</keyword>
<accession>A0ABW2L4L2</accession>
<feature type="transmembrane region" description="Helical" evidence="1">
    <location>
        <begin position="106"/>
        <end position="127"/>
    </location>
</feature>
<keyword evidence="1" id="KW-0472">Membrane</keyword>
<keyword evidence="1" id="KW-0812">Transmembrane</keyword>
<evidence type="ECO:0000256" key="1">
    <source>
        <dbReference type="SAM" id="Phobius"/>
    </source>
</evidence>
<dbReference type="Proteomes" id="UP001596472">
    <property type="component" value="Unassembled WGS sequence"/>
</dbReference>
<dbReference type="RefSeq" id="WP_379709753.1">
    <property type="nucleotide sequence ID" value="NZ_JBHTBS010000002.1"/>
</dbReference>
<proteinExistence type="predicted"/>
<feature type="transmembrane region" description="Helical" evidence="1">
    <location>
        <begin position="37"/>
        <end position="56"/>
    </location>
</feature>
<name>A0ABW2L4L2_9BACT</name>
<organism evidence="2 3">
    <name type="scientific">Haloferula chungangensis</name>
    <dbReference type="NCBI Taxonomy" id="1048331"/>
    <lineage>
        <taxon>Bacteria</taxon>
        <taxon>Pseudomonadati</taxon>
        <taxon>Verrucomicrobiota</taxon>
        <taxon>Verrucomicrobiia</taxon>
        <taxon>Verrucomicrobiales</taxon>
        <taxon>Verrucomicrobiaceae</taxon>
        <taxon>Haloferula</taxon>
    </lineage>
</organism>
<dbReference type="EMBL" id="JBHTBS010000002">
    <property type="protein sequence ID" value="MFC7336491.1"/>
    <property type="molecule type" value="Genomic_DNA"/>
</dbReference>
<comment type="caution">
    <text evidence="2">The sequence shown here is derived from an EMBL/GenBank/DDBJ whole genome shotgun (WGS) entry which is preliminary data.</text>
</comment>